<keyword evidence="3" id="KW-1185">Reference proteome</keyword>
<feature type="transmembrane region" description="Helical" evidence="1">
    <location>
        <begin position="70"/>
        <end position="91"/>
    </location>
</feature>
<feature type="transmembrane region" description="Helical" evidence="1">
    <location>
        <begin position="241"/>
        <end position="259"/>
    </location>
</feature>
<proteinExistence type="predicted"/>
<keyword evidence="1" id="KW-0472">Membrane</keyword>
<feature type="transmembrane region" description="Helical" evidence="1">
    <location>
        <begin position="9"/>
        <end position="28"/>
    </location>
</feature>
<accession>A0A1H1KIP6</accession>
<dbReference type="AlphaFoldDB" id="A0A1H1KIP6"/>
<dbReference type="RefSeq" id="WP_090812460.1">
    <property type="nucleotide sequence ID" value="NZ_FNKX01000004.1"/>
</dbReference>
<dbReference type="Pfam" id="PF09948">
    <property type="entry name" value="PpoB2"/>
    <property type="match status" value="1"/>
</dbReference>
<protein>
    <submittedName>
        <fullName evidence="2">Predicted metal-binding membrane protein</fullName>
    </submittedName>
</protein>
<feature type="transmembrane region" description="Helical" evidence="1">
    <location>
        <begin position="137"/>
        <end position="159"/>
    </location>
</feature>
<gene>
    <name evidence="2" type="ORF">SAMN05445850_8046</name>
</gene>
<dbReference type="Proteomes" id="UP000199365">
    <property type="component" value="Unassembled WGS sequence"/>
</dbReference>
<dbReference type="InterPro" id="IPR018688">
    <property type="entry name" value="PpoB2-like"/>
</dbReference>
<dbReference type="EMBL" id="FNKX01000004">
    <property type="protein sequence ID" value="SDR61937.1"/>
    <property type="molecule type" value="Genomic_DNA"/>
</dbReference>
<keyword evidence="1" id="KW-1133">Transmembrane helix</keyword>
<feature type="transmembrane region" description="Helical" evidence="1">
    <location>
        <begin position="103"/>
        <end position="125"/>
    </location>
</feature>
<dbReference type="STRING" id="157910.SAMN05445850_8046"/>
<organism evidence="2 3">
    <name type="scientific">Paraburkholderia tuberum</name>
    <dbReference type="NCBI Taxonomy" id="157910"/>
    <lineage>
        <taxon>Bacteria</taxon>
        <taxon>Pseudomonadati</taxon>
        <taxon>Pseudomonadota</taxon>
        <taxon>Betaproteobacteria</taxon>
        <taxon>Burkholderiales</taxon>
        <taxon>Burkholderiaceae</taxon>
        <taxon>Paraburkholderia</taxon>
    </lineage>
</organism>
<evidence type="ECO:0000313" key="2">
    <source>
        <dbReference type="EMBL" id="SDR61937.1"/>
    </source>
</evidence>
<name>A0A1H1KIP6_9BURK</name>
<reference evidence="3" key="1">
    <citation type="submission" date="2016-10" db="EMBL/GenBank/DDBJ databases">
        <authorList>
            <person name="Varghese N."/>
            <person name="Submissions S."/>
        </authorList>
    </citation>
    <scope>NUCLEOTIDE SEQUENCE [LARGE SCALE GENOMIC DNA]</scope>
    <source>
        <strain evidence="3">DUS833</strain>
    </source>
</reference>
<sequence>MKAASRSDLFLPLLAGLVLSAWVTLWAWDESPYARYLNHAGWLETGPVGHLCSAVPGAALVLPAVLHVTAWLLMLPAMMLGTTVPLLNIFRRLTQTRPDRHRLLALVLLGYFSVWTLFGVGAHALDAGLHVMAVEMTWMTVHAWLFGAMILATAGAWQFSSLKYRCMDRCRSPVVFVTEHWHGVNEGRASLMLGVHHGIFCIGCCWALMLLMFAVGTGSIGWMLGLAAVMATEKNLSWGHFVSRPLGVGLLLWAGAIVAQNL</sequence>
<evidence type="ECO:0000313" key="3">
    <source>
        <dbReference type="Proteomes" id="UP000199365"/>
    </source>
</evidence>
<keyword evidence="1" id="KW-0812">Transmembrane</keyword>
<feature type="transmembrane region" description="Helical" evidence="1">
    <location>
        <begin position="198"/>
        <end position="229"/>
    </location>
</feature>
<evidence type="ECO:0000256" key="1">
    <source>
        <dbReference type="SAM" id="Phobius"/>
    </source>
</evidence>